<sequence length="121" mass="13091">MKLSKVRELLDAKVCAGEGRMQELEVKEACGSDLMSDVLAFVKEQGLLLTGLQNLQVVRTAEMMDMEAIVFVRGKMPTEEMIQIAEKKGIVLMSTGLPMFTACGTLYQNGLAGGKAGDFGE</sequence>
<evidence type="ECO:0000313" key="1">
    <source>
        <dbReference type="EMBL" id="MBE5039986.1"/>
    </source>
</evidence>
<dbReference type="SUPFAM" id="SSF75138">
    <property type="entry name" value="HprK N-terminal domain-like"/>
    <property type="match status" value="1"/>
</dbReference>
<protein>
    <recommendedName>
        <fullName evidence="3">DRTGG domain-containing protein</fullName>
    </recommendedName>
</protein>
<gene>
    <name evidence="1" type="ORF">INF28_05850</name>
</gene>
<name>A0A9D5R839_9FIRM</name>
<dbReference type="Proteomes" id="UP000806542">
    <property type="component" value="Unassembled WGS sequence"/>
</dbReference>
<comment type="caution">
    <text evidence="1">The sequence shown here is derived from an EMBL/GenBank/DDBJ whole genome shotgun (WGS) entry which is preliminary data.</text>
</comment>
<dbReference type="EMBL" id="JADCKB010000009">
    <property type="protein sequence ID" value="MBE5039986.1"/>
    <property type="molecule type" value="Genomic_DNA"/>
</dbReference>
<evidence type="ECO:0008006" key="3">
    <source>
        <dbReference type="Google" id="ProtNLM"/>
    </source>
</evidence>
<accession>A0A9D5R839</accession>
<dbReference type="RefSeq" id="WP_226392535.1">
    <property type="nucleotide sequence ID" value="NZ_JADCKB010000009.1"/>
</dbReference>
<reference evidence="1" key="1">
    <citation type="submission" date="2020-10" db="EMBL/GenBank/DDBJ databases">
        <title>ChiBAC.</title>
        <authorList>
            <person name="Zenner C."/>
            <person name="Hitch T.C.A."/>
            <person name="Clavel T."/>
        </authorList>
    </citation>
    <scope>NUCLEOTIDE SEQUENCE</scope>
    <source>
        <strain evidence="1">DSM 107454</strain>
    </source>
</reference>
<proteinExistence type="predicted"/>
<dbReference type="Gene3D" id="3.40.1390.20">
    <property type="entry name" value="HprK N-terminal domain-like"/>
    <property type="match status" value="1"/>
</dbReference>
<dbReference type="InterPro" id="IPR028979">
    <property type="entry name" value="Ser_kin/Pase_Hpr-like_N_sf"/>
</dbReference>
<evidence type="ECO:0000313" key="2">
    <source>
        <dbReference type="Proteomes" id="UP000806542"/>
    </source>
</evidence>
<keyword evidence="2" id="KW-1185">Reference proteome</keyword>
<dbReference type="AlphaFoldDB" id="A0A9D5R839"/>
<organism evidence="1 2">
    <name type="scientific">Ructibacterium gallinarum</name>
    <dbReference type="NCBI Taxonomy" id="2779355"/>
    <lineage>
        <taxon>Bacteria</taxon>
        <taxon>Bacillati</taxon>
        <taxon>Bacillota</taxon>
        <taxon>Clostridia</taxon>
        <taxon>Eubacteriales</taxon>
        <taxon>Oscillospiraceae</taxon>
        <taxon>Ructibacterium</taxon>
    </lineage>
</organism>